<feature type="compositionally biased region" description="Polar residues" evidence="11">
    <location>
        <begin position="311"/>
        <end position="324"/>
    </location>
</feature>
<dbReference type="EMBL" id="RZOA01000034">
    <property type="protein sequence ID" value="KAA8821066.1"/>
    <property type="molecule type" value="Genomic_DNA"/>
</dbReference>
<dbReference type="EMBL" id="RZNZ01000024">
    <property type="protein sequence ID" value="KAA8816088.1"/>
    <property type="molecule type" value="Genomic_DNA"/>
</dbReference>
<dbReference type="EC" id="2.7.1.180" evidence="2"/>
<evidence type="ECO:0000256" key="10">
    <source>
        <dbReference type="ARBA" id="ARBA00048540"/>
    </source>
</evidence>
<dbReference type="Gene3D" id="3.10.520.10">
    <property type="entry name" value="ApbE-like domains"/>
    <property type="match status" value="1"/>
</dbReference>
<keyword evidence="4" id="KW-0285">Flavoprotein</keyword>
<evidence type="ECO:0000256" key="6">
    <source>
        <dbReference type="ARBA" id="ARBA00022723"/>
    </source>
</evidence>
<evidence type="ECO:0000313" key="14">
    <source>
        <dbReference type="Proteomes" id="UP000345527"/>
    </source>
</evidence>
<proteinExistence type="predicted"/>
<dbReference type="SUPFAM" id="SSF143631">
    <property type="entry name" value="ApbE-like"/>
    <property type="match status" value="2"/>
</dbReference>
<dbReference type="OrthoDB" id="9778595at2"/>
<sequence>MVVLDAGLGAGPHPNIGFAHFAHRPAHNEQIRWLRAKNRPQDNESAHFGSPRRQNEQIRWPTPPQSVPTSPQHIRFAHSALQVLQNEQIRWPASRFCVQRNRFAHPGHTVGTRGQRTHPIRSLCDPRHAPAAYNGRMSDLGQRMPHVTAFPHALGCGIILCTAEPMDSRLRAQIEALIGRYDHALSRFRDDSLVAAMARAPRGGTFEFPDWAAGLFDLYDRLFAATGGAIDPCVGGELERLGYAATLGRAFRGEPEPGPKPEPKPDRAAAPSHPHARSQGRGQDGHNVGTTWAQRHQPHEPSPEPPRPSPSASWQLSSRQSPQTPRIPRPLSWDDLAREAAHRPVWGRDVRRTGHATLVTDQPVRLDFGACGKGYLVDLIAGMLMEETSGFLIDAGGDLRIRTDTDGHADTAEPITIGMEDPADPTRAVGVAHVADGSFCASAPSRRHWRIDGPDGRPIDVHHLVNALDGQPARDVAATWAFVAGPANVHKTVKTAEPHPTAAADGLATALFVANPSALRASFAYDCAILNAGRTARISPGFPGGFLTS</sequence>
<evidence type="ECO:0000256" key="4">
    <source>
        <dbReference type="ARBA" id="ARBA00022630"/>
    </source>
</evidence>
<name>A0A5J5DS45_9BIFI</name>
<protein>
    <recommendedName>
        <fullName evidence="3">FAD:protein FMN transferase</fullName>
        <ecNumber evidence="2">2.7.1.180</ecNumber>
    </recommendedName>
    <alternativeName>
        <fullName evidence="9">Flavin transferase</fullName>
    </alternativeName>
</protein>
<dbReference type="Pfam" id="PF02424">
    <property type="entry name" value="ApbE"/>
    <property type="match status" value="1"/>
</dbReference>
<evidence type="ECO:0000256" key="8">
    <source>
        <dbReference type="ARBA" id="ARBA00022842"/>
    </source>
</evidence>
<feature type="region of interest" description="Disordered" evidence="11">
    <location>
        <begin position="250"/>
        <end position="332"/>
    </location>
</feature>
<evidence type="ECO:0000256" key="7">
    <source>
        <dbReference type="ARBA" id="ARBA00022827"/>
    </source>
</evidence>
<evidence type="ECO:0000313" key="12">
    <source>
        <dbReference type="EMBL" id="KAA8816088.1"/>
    </source>
</evidence>
<keyword evidence="15" id="KW-1185">Reference proteome</keyword>
<dbReference type="Proteomes" id="UP000345527">
    <property type="component" value="Unassembled WGS sequence"/>
</dbReference>
<evidence type="ECO:0000256" key="2">
    <source>
        <dbReference type="ARBA" id="ARBA00011955"/>
    </source>
</evidence>
<evidence type="ECO:0000256" key="3">
    <source>
        <dbReference type="ARBA" id="ARBA00016337"/>
    </source>
</evidence>
<dbReference type="PANTHER" id="PTHR30040">
    <property type="entry name" value="THIAMINE BIOSYNTHESIS LIPOPROTEIN APBE"/>
    <property type="match status" value="1"/>
</dbReference>
<keyword evidence="5 13" id="KW-0808">Transferase</keyword>
<evidence type="ECO:0000256" key="9">
    <source>
        <dbReference type="ARBA" id="ARBA00031306"/>
    </source>
</evidence>
<gene>
    <name evidence="13" type="ORF">EM848_11365</name>
    <name evidence="12" type="ORF">EMO90_11785</name>
</gene>
<keyword evidence="7" id="KW-0274">FAD</keyword>
<evidence type="ECO:0000313" key="15">
    <source>
        <dbReference type="Proteomes" id="UP000374630"/>
    </source>
</evidence>
<reference evidence="14 15" key="1">
    <citation type="journal article" date="2019" name="Syst. Appl. Microbiol.">
        <title>Characterization of Bifidobacterium species in feaces of the Egyptian fruit bat: Description of B. vespertilionis sp. nov. and B. rousetti sp. nov.</title>
        <authorList>
            <person name="Modesto M."/>
            <person name="Satti M."/>
            <person name="Watanabe K."/>
            <person name="Puglisi E."/>
            <person name="Morelli L."/>
            <person name="Huang C.-H."/>
            <person name="Liou J.-S."/>
            <person name="Miyashita M."/>
            <person name="Tamura T."/>
            <person name="Saito S."/>
            <person name="Mori K."/>
            <person name="Huang L."/>
            <person name="Sciavilla P."/>
            <person name="Sandri C."/>
            <person name="Spiezio C."/>
            <person name="Vitali F."/>
            <person name="Cavalieri D."/>
            <person name="Perpetuini G."/>
            <person name="Tofalo R."/>
            <person name="Bonetti A."/>
            <person name="Arita M."/>
            <person name="Mattarelli P."/>
        </authorList>
    </citation>
    <scope>NUCLEOTIDE SEQUENCE [LARGE SCALE GENOMIC DNA]</scope>
    <source>
        <strain evidence="12 15">RST16</strain>
        <strain evidence="13 14">RST8</strain>
    </source>
</reference>
<accession>A0A5J5DS45</accession>
<feature type="compositionally biased region" description="Basic and acidic residues" evidence="11">
    <location>
        <begin position="251"/>
        <end position="267"/>
    </location>
</feature>
<organism evidence="13 14">
    <name type="scientific">Bifidobacterium vespertilionis</name>
    <dbReference type="NCBI Taxonomy" id="2562524"/>
    <lineage>
        <taxon>Bacteria</taxon>
        <taxon>Bacillati</taxon>
        <taxon>Actinomycetota</taxon>
        <taxon>Actinomycetes</taxon>
        <taxon>Bifidobacteriales</taxon>
        <taxon>Bifidobacteriaceae</taxon>
        <taxon>Bifidobacterium</taxon>
    </lineage>
</organism>
<keyword evidence="8" id="KW-0460">Magnesium</keyword>
<dbReference type="GO" id="GO:0046872">
    <property type="term" value="F:metal ion binding"/>
    <property type="evidence" value="ECO:0007669"/>
    <property type="project" value="UniProtKB-KW"/>
</dbReference>
<comment type="catalytic activity">
    <reaction evidence="10">
        <text>L-threonyl-[protein] + FAD = FMN-L-threonyl-[protein] + AMP + H(+)</text>
        <dbReference type="Rhea" id="RHEA:36847"/>
        <dbReference type="Rhea" id="RHEA-COMP:11060"/>
        <dbReference type="Rhea" id="RHEA-COMP:11061"/>
        <dbReference type="ChEBI" id="CHEBI:15378"/>
        <dbReference type="ChEBI" id="CHEBI:30013"/>
        <dbReference type="ChEBI" id="CHEBI:57692"/>
        <dbReference type="ChEBI" id="CHEBI:74257"/>
        <dbReference type="ChEBI" id="CHEBI:456215"/>
        <dbReference type="EC" id="2.7.1.180"/>
    </reaction>
</comment>
<evidence type="ECO:0000256" key="1">
    <source>
        <dbReference type="ARBA" id="ARBA00001946"/>
    </source>
</evidence>
<dbReference type="InterPro" id="IPR003374">
    <property type="entry name" value="ApbE-like_sf"/>
</dbReference>
<evidence type="ECO:0000256" key="11">
    <source>
        <dbReference type="SAM" id="MobiDB-lite"/>
    </source>
</evidence>
<feature type="region of interest" description="Disordered" evidence="11">
    <location>
        <begin position="39"/>
        <end position="70"/>
    </location>
</feature>
<comment type="caution">
    <text evidence="13">The sequence shown here is derived from an EMBL/GenBank/DDBJ whole genome shotgun (WGS) entry which is preliminary data.</text>
</comment>
<dbReference type="GO" id="GO:0016740">
    <property type="term" value="F:transferase activity"/>
    <property type="evidence" value="ECO:0007669"/>
    <property type="project" value="UniProtKB-KW"/>
</dbReference>
<keyword evidence="6" id="KW-0479">Metal-binding</keyword>
<dbReference type="InterPro" id="IPR024932">
    <property type="entry name" value="ApbE"/>
</dbReference>
<dbReference type="PANTHER" id="PTHR30040:SF2">
    <property type="entry name" value="FAD:PROTEIN FMN TRANSFERASE"/>
    <property type="match status" value="1"/>
</dbReference>
<evidence type="ECO:0000256" key="5">
    <source>
        <dbReference type="ARBA" id="ARBA00022679"/>
    </source>
</evidence>
<evidence type="ECO:0000313" key="13">
    <source>
        <dbReference type="EMBL" id="KAA8821066.1"/>
    </source>
</evidence>
<dbReference type="AlphaFoldDB" id="A0A5J5DS45"/>
<dbReference type="Proteomes" id="UP000374630">
    <property type="component" value="Unassembled WGS sequence"/>
</dbReference>
<comment type="cofactor">
    <cofactor evidence="1">
        <name>Mg(2+)</name>
        <dbReference type="ChEBI" id="CHEBI:18420"/>
    </cofactor>
</comment>